<dbReference type="InterPro" id="IPR001810">
    <property type="entry name" value="F-box_dom"/>
</dbReference>
<dbReference type="InterPro" id="IPR036047">
    <property type="entry name" value="F-box-like_dom_sf"/>
</dbReference>
<dbReference type="EMBL" id="GBRH01244423">
    <property type="protein sequence ID" value="JAD53472.1"/>
    <property type="molecule type" value="Transcribed_RNA"/>
</dbReference>
<reference evidence="2" key="1">
    <citation type="submission" date="2014-09" db="EMBL/GenBank/DDBJ databases">
        <authorList>
            <person name="Magalhaes I.L.F."/>
            <person name="Oliveira U."/>
            <person name="Santos F.R."/>
            <person name="Vidigal T.H.D.A."/>
            <person name="Brescovit A.D."/>
            <person name="Santos A.J."/>
        </authorList>
    </citation>
    <scope>NUCLEOTIDE SEQUENCE</scope>
    <source>
        <tissue evidence="2">Shoot tissue taken approximately 20 cm above the soil surface</tissue>
    </source>
</reference>
<dbReference type="SUPFAM" id="SSF81383">
    <property type="entry name" value="F-box domain"/>
    <property type="match status" value="1"/>
</dbReference>
<evidence type="ECO:0000313" key="2">
    <source>
        <dbReference type="EMBL" id="JAD53472.1"/>
    </source>
</evidence>
<dbReference type="PANTHER" id="PTHR32133">
    <property type="entry name" value="OS07G0120400 PROTEIN"/>
    <property type="match status" value="1"/>
</dbReference>
<dbReference type="AlphaFoldDB" id="A0A0A9B2C0"/>
<reference evidence="2" key="2">
    <citation type="journal article" date="2015" name="Data Brief">
        <title>Shoot transcriptome of the giant reed, Arundo donax.</title>
        <authorList>
            <person name="Barrero R.A."/>
            <person name="Guerrero F.D."/>
            <person name="Moolhuijzen P."/>
            <person name="Goolsby J.A."/>
            <person name="Tidwell J."/>
            <person name="Bellgard S.E."/>
            <person name="Bellgard M.I."/>
        </authorList>
    </citation>
    <scope>NUCLEOTIDE SEQUENCE</scope>
    <source>
        <tissue evidence="2">Shoot tissue taken approximately 20 cm above the soil surface</tissue>
    </source>
</reference>
<dbReference type="Pfam" id="PF00646">
    <property type="entry name" value="F-box"/>
    <property type="match status" value="1"/>
</dbReference>
<proteinExistence type="predicted"/>
<name>A0A0A9B2C0_ARUDO</name>
<protein>
    <recommendedName>
        <fullName evidence="1">F-box domain-containing protein</fullName>
    </recommendedName>
</protein>
<sequence length="204" mass="23313">MPRRPPALMEELVEAILLRFPPEEPALLFRAALVCKGWCRLISSTSFRRRFRELHRTAPMLGFFHRDFVPNSSFPRLPHAIAPNWRAVDALHGRILFHDTDLSKKGLVVFNPMTGEVWRLPRLQVYMYRWSAALLCAAAGCDHLVCGGPFLVVFVGKEPIDGFVVTSVYSSVQDAWSEPISVQNHGVWHERAWCSCRECTLLRL</sequence>
<feature type="domain" description="F-box" evidence="1">
    <location>
        <begin position="10"/>
        <end position="49"/>
    </location>
</feature>
<accession>A0A0A9B2C0</accession>
<dbReference type="PANTHER" id="PTHR32133:SF362">
    <property type="entry name" value="F-BOX DOMAIN-CONTAINING PROTEIN"/>
    <property type="match status" value="1"/>
</dbReference>
<evidence type="ECO:0000259" key="1">
    <source>
        <dbReference type="Pfam" id="PF00646"/>
    </source>
</evidence>
<organism evidence="2">
    <name type="scientific">Arundo donax</name>
    <name type="common">Giant reed</name>
    <name type="synonym">Donax arundinaceus</name>
    <dbReference type="NCBI Taxonomy" id="35708"/>
    <lineage>
        <taxon>Eukaryota</taxon>
        <taxon>Viridiplantae</taxon>
        <taxon>Streptophyta</taxon>
        <taxon>Embryophyta</taxon>
        <taxon>Tracheophyta</taxon>
        <taxon>Spermatophyta</taxon>
        <taxon>Magnoliopsida</taxon>
        <taxon>Liliopsida</taxon>
        <taxon>Poales</taxon>
        <taxon>Poaceae</taxon>
        <taxon>PACMAD clade</taxon>
        <taxon>Arundinoideae</taxon>
        <taxon>Arundineae</taxon>
        <taxon>Arundo</taxon>
    </lineage>
</organism>